<dbReference type="PANTHER" id="PTHR43071">
    <property type="entry name" value="2-AMINO-4-HYDROXY-6-HYDROXYMETHYLDIHYDROPTERIDINE PYROPHOSPHOKINASE"/>
    <property type="match status" value="1"/>
</dbReference>
<keyword evidence="7" id="KW-0418">Kinase</keyword>
<evidence type="ECO:0000256" key="5">
    <source>
        <dbReference type="ARBA" id="ARBA00022679"/>
    </source>
</evidence>
<evidence type="ECO:0000256" key="4">
    <source>
        <dbReference type="ARBA" id="ARBA00016218"/>
    </source>
</evidence>
<dbReference type="NCBIfam" id="TIGR01498">
    <property type="entry name" value="folK"/>
    <property type="match status" value="1"/>
</dbReference>
<dbReference type="InterPro" id="IPR000550">
    <property type="entry name" value="Hppk"/>
</dbReference>
<evidence type="ECO:0000256" key="10">
    <source>
        <dbReference type="ARBA" id="ARBA00029409"/>
    </source>
</evidence>
<name>A0ABS3F9T7_9PROT</name>
<comment type="caution">
    <text evidence="14">The sequence shown here is derived from an EMBL/GenBank/DDBJ whole genome shotgun (WGS) entry which is preliminary data.</text>
</comment>
<keyword evidence="6" id="KW-0547">Nucleotide-binding</keyword>
<feature type="domain" description="7,8-dihydro-6-hydroxymethylpterin-pyrophosphokinase" evidence="13">
    <location>
        <begin position="9"/>
        <end position="129"/>
    </location>
</feature>
<evidence type="ECO:0000256" key="7">
    <source>
        <dbReference type="ARBA" id="ARBA00022777"/>
    </source>
</evidence>
<dbReference type="SUPFAM" id="SSF55083">
    <property type="entry name" value="6-hydroxymethyl-7,8-dihydropterin pyrophosphokinase, HPPK"/>
    <property type="match status" value="1"/>
</dbReference>
<keyword evidence="5 14" id="KW-0808">Transferase</keyword>
<accession>A0ABS3F9T7</accession>
<keyword evidence="9" id="KW-0289">Folate biosynthesis</keyword>
<keyword evidence="8" id="KW-0067">ATP-binding</keyword>
<proteinExistence type="inferred from homology"/>
<dbReference type="Proteomes" id="UP000664761">
    <property type="component" value="Unassembled WGS sequence"/>
</dbReference>
<dbReference type="Gene3D" id="3.30.70.560">
    <property type="entry name" value="7,8-Dihydro-6-hydroxymethylpterin-pyrophosphokinase HPPK"/>
    <property type="match status" value="1"/>
</dbReference>
<evidence type="ECO:0000256" key="12">
    <source>
        <dbReference type="ARBA" id="ARBA00033413"/>
    </source>
</evidence>
<evidence type="ECO:0000256" key="3">
    <source>
        <dbReference type="ARBA" id="ARBA00013253"/>
    </source>
</evidence>
<evidence type="ECO:0000256" key="11">
    <source>
        <dbReference type="ARBA" id="ARBA00029766"/>
    </source>
</evidence>
<dbReference type="Pfam" id="PF01288">
    <property type="entry name" value="HPPK"/>
    <property type="match status" value="1"/>
</dbReference>
<reference evidence="14 15" key="1">
    <citation type="submission" date="2021-03" db="EMBL/GenBank/DDBJ databases">
        <title>Sneathiella sp. CAU 1612 isolated from Kang Won-do.</title>
        <authorList>
            <person name="Kim W."/>
        </authorList>
    </citation>
    <scope>NUCLEOTIDE SEQUENCE [LARGE SCALE GENOMIC DNA]</scope>
    <source>
        <strain evidence="14 15">CAU 1612</strain>
    </source>
</reference>
<evidence type="ECO:0000256" key="6">
    <source>
        <dbReference type="ARBA" id="ARBA00022741"/>
    </source>
</evidence>
<organism evidence="14 15">
    <name type="scientific">Sneathiella sedimenti</name>
    <dbReference type="NCBI Taxonomy" id="2816034"/>
    <lineage>
        <taxon>Bacteria</taxon>
        <taxon>Pseudomonadati</taxon>
        <taxon>Pseudomonadota</taxon>
        <taxon>Alphaproteobacteria</taxon>
        <taxon>Sneathiellales</taxon>
        <taxon>Sneathiellaceae</taxon>
        <taxon>Sneathiella</taxon>
    </lineage>
</organism>
<keyword evidence="15" id="KW-1185">Reference proteome</keyword>
<evidence type="ECO:0000256" key="1">
    <source>
        <dbReference type="ARBA" id="ARBA00005051"/>
    </source>
</evidence>
<dbReference type="InterPro" id="IPR035907">
    <property type="entry name" value="Hppk_sf"/>
</dbReference>
<comment type="similarity">
    <text evidence="2">Belongs to the HPPK family.</text>
</comment>
<evidence type="ECO:0000313" key="15">
    <source>
        <dbReference type="Proteomes" id="UP000664761"/>
    </source>
</evidence>
<evidence type="ECO:0000256" key="8">
    <source>
        <dbReference type="ARBA" id="ARBA00022840"/>
    </source>
</evidence>
<protein>
    <recommendedName>
        <fullName evidence="4">2-amino-4-hydroxy-6-hydroxymethyldihydropteridine pyrophosphokinase</fullName>
        <ecNumber evidence="3">2.7.6.3</ecNumber>
    </recommendedName>
    <alternativeName>
        <fullName evidence="11">6-hydroxymethyl-7,8-dihydropterin pyrophosphokinase</fullName>
    </alternativeName>
    <alternativeName>
        <fullName evidence="12">7,8-dihydro-6-hydroxymethylpterin-pyrophosphokinase</fullName>
    </alternativeName>
</protein>
<dbReference type="CDD" id="cd00483">
    <property type="entry name" value="HPPK"/>
    <property type="match status" value="1"/>
</dbReference>
<evidence type="ECO:0000256" key="2">
    <source>
        <dbReference type="ARBA" id="ARBA00005810"/>
    </source>
</evidence>
<gene>
    <name evidence="14" type="primary">folK</name>
    <name evidence="14" type="ORF">J0X12_13850</name>
</gene>
<comment type="function">
    <text evidence="10">Catalyzes the transfer of pyrophosphate from adenosine triphosphate (ATP) to 6-hydroxymethyl-7,8-dihydropterin, an enzymatic step in folate biosynthesis pathway.</text>
</comment>
<dbReference type="GO" id="GO:0003848">
    <property type="term" value="F:2-amino-4-hydroxy-6-hydroxymethyldihydropteridine diphosphokinase activity"/>
    <property type="evidence" value="ECO:0007669"/>
    <property type="project" value="UniProtKB-EC"/>
</dbReference>
<dbReference type="EC" id="2.7.6.3" evidence="3"/>
<dbReference type="EMBL" id="JAFLNC010000004">
    <property type="protein sequence ID" value="MBO0334707.1"/>
    <property type="molecule type" value="Genomic_DNA"/>
</dbReference>
<comment type="pathway">
    <text evidence="1">Cofactor biosynthesis; tetrahydrofolate biosynthesis; 2-amino-4-hydroxy-6-hydroxymethyl-7,8-dihydropteridine diphosphate from 7,8-dihydroneopterin triphosphate: step 4/4.</text>
</comment>
<evidence type="ECO:0000313" key="14">
    <source>
        <dbReference type="EMBL" id="MBO0334707.1"/>
    </source>
</evidence>
<dbReference type="PANTHER" id="PTHR43071:SF1">
    <property type="entry name" value="2-AMINO-4-HYDROXY-6-HYDROXYMETHYLDIHYDROPTERIDINE PYROPHOSPHOKINASE"/>
    <property type="match status" value="1"/>
</dbReference>
<evidence type="ECO:0000256" key="9">
    <source>
        <dbReference type="ARBA" id="ARBA00022909"/>
    </source>
</evidence>
<sequence length="163" mass="18609">MPHPDYGGPLDTLSEAVRHLRKSVDVLHQSSWYRSAPVPASDQPWFVNAVLAVDTKMTHLELLAALHKTERHFGRIRRQRWEARVLDLDLLVYHDLVTENQDQLAGPVLPHPHMQERAFVLAPIAEIAPEWRHPVSRLRASDLLAMLPSEQPFDVVGVEDNSR</sequence>
<evidence type="ECO:0000259" key="13">
    <source>
        <dbReference type="Pfam" id="PF01288"/>
    </source>
</evidence>